<dbReference type="InterPro" id="IPR017871">
    <property type="entry name" value="ABC_transporter-like_CS"/>
</dbReference>
<evidence type="ECO:0000313" key="6">
    <source>
        <dbReference type="Proteomes" id="UP000238205"/>
    </source>
</evidence>
<comment type="caution">
    <text evidence="5">The sequence shown here is derived from an EMBL/GenBank/DDBJ whole genome shotgun (WGS) entry which is preliminary data.</text>
</comment>
<evidence type="ECO:0000256" key="1">
    <source>
        <dbReference type="ARBA" id="ARBA00022741"/>
    </source>
</evidence>
<dbReference type="InterPro" id="IPR051309">
    <property type="entry name" value="ABCF_ATPase"/>
</dbReference>
<feature type="domain" description="ABC transporter" evidence="4">
    <location>
        <begin position="298"/>
        <end position="489"/>
    </location>
</feature>
<feature type="domain" description="ABC transporter" evidence="4">
    <location>
        <begin position="6"/>
        <end position="199"/>
    </location>
</feature>
<dbReference type="PROSITE" id="PS00211">
    <property type="entry name" value="ABC_TRANSPORTER_1"/>
    <property type="match status" value="1"/>
</dbReference>
<dbReference type="InterPro" id="IPR032781">
    <property type="entry name" value="ABC_tran_Xtn"/>
</dbReference>
<evidence type="ECO:0000256" key="2">
    <source>
        <dbReference type="ARBA" id="ARBA00022840"/>
    </source>
</evidence>
<dbReference type="NCBIfam" id="NF000355">
    <property type="entry name" value="ribo_prot_ABC_F"/>
    <property type="match status" value="1"/>
</dbReference>
<dbReference type="InterPro" id="IPR003593">
    <property type="entry name" value="AAA+_ATPase"/>
</dbReference>
<evidence type="ECO:0000313" key="5">
    <source>
        <dbReference type="EMBL" id="PRY80078.1"/>
    </source>
</evidence>
<dbReference type="GO" id="GO:0016887">
    <property type="term" value="F:ATP hydrolysis activity"/>
    <property type="evidence" value="ECO:0007669"/>
    <property type="project" value="InterPro"/>
</dbReference>
<organism evidence="5 6">
    <name type="scientific">Alkalibacterium olivapovliticus</name>
    <dbReference type="NCBI Taxonomy" id="99907"/>
    <lineage>
        <taxon>Bacteria</taxon>
        <taxon>Bacillati</taxon>
        <taxon>Bacillota</taxon>
        <taxon>Bacilli</taxon>
        <taxon>Lactobacillales</taxon>
        <taxon>Carnobacteriaceae</taxon>
        <taxon>Alkalibacterium</taxon>
    </lineage>
</organism>
<dbReference type="Proteomes" id="UP000238205">
    <property type="component" value="Unassembled WGS sequence"/>
</dbReference>
<dbReference type="Pfam" id="PF12848">
    <property type="entry name" value="ABC_tran_Xtn"/>
    <property type="match status" value="1"/>
</dbReference>
<dbReference type="AlphaFoldDB" id="A0A2T0W3N7"/>
<dbReference type="RefSeq" id="WP_106195012.1">
    <property type="nucleotide sequence ID" value="NZ_PVTO01000022.1"/>
</dbReference>
<dbReference type="CDD" id="cd03221">
    <property type="entry name" value="ABCF_EF-3"/>
    <property type="match status" value="2"/>
</dbReference>
<sequence>MQTLALELNNIEKSYNGKTILSIDHLSVYQNEKIGIIGENGQGKSTLLNLIMETIQPDKGHVKKLVDFQYYKQMGNISDIKYETMDPEVISRLHVPEHSSRHFSGGEEARVRLSEVLSGYTMGMLMDEPTTHLDAEGVEFLIKELMHYYGTLLVVSHDRFFLDKVVDTIWEVKNGTVTVFPGNYSCYIEQKEQLKRENEQAYQTSQKEKNRLRKAADSKQRQAQKMSKVSQKQKNRNIKPSRLSSTKQKDTVQKAAHKTAKAIEKRIEHIPDVNLIPEPQKIAFPDSGTISMHNPYPIMGDRVTVTRGDRILLNDVSFQFQLGKVIGLSGPNGSGKTSLLEHIVGNKEGITLSPKVSFAVYKQMDYKLTKEVSLKEYLLHDSDYPEPIIRAVLNNLGFSQNDIRRPITNLSGGEATRLTIAKLFTDPSNVLILDEPTNFIDLKTIEALENLIKAYKGTVLLTSHDHYFMNRLADEVWKVKDKRLESIII</sequence>
<dbReference type="PROSITE" id="PS50893">
    <property type="entry name" value="ABC_TRANSPORTER_2"/>
    <property type="match status" value="2"/>
</dbReference>
<feature type="compositionally biased region" description="Polar residues" evidence="3">
    <location>
        <begin position="221"/>
        <end position="230"/>
    </location>
</feature>
<keyword evidence="1" id="KW-0547">Nucleotide-binding</keyword>
<dbReference type="SUPFAM" id="SSF52540">
    <property type="entry name" value="P-loop containing nucleoside triphosphate hydrolases"/>
    <property type="match status" value="2"/>
</dbReference>
<dbReference type="Pfam" id="PF00005">
    <property type="entry name" value="ABC_tran"/>
    <property type="match status" value="2"/>
</dbReference>
<keyword evidence="2 5" id="KW-0067">ATP-binding</keyword>
<protein>
    <submittedName>
        <fullName evidence="5">Macrolide transport system ATP-binding/permease protein</fullName>
    </submittedName>
</protein>
<accession>A0A2T0W3N7</accession>
<evidence type="ECO:0000256" key="3">
    <source>
        <dbReference type="SAM" id="MobiDB-lite"/>
    </source>
</evidence>
<feature type="region of interest" description="Disordered" evidence="3">
    <location>
        <begin position="198"/>
        <end position="256"/>
    </location>
</feature>
<dbReference type="InterPro" id="IPR027417">
    <property type="entry name" value="P-loop_NTPase"/>
</dbReference>
<dbReference type="GO" id="GO:0005524">
    <property type="term" value="F:ATP binding"/>
    <property type="evidence" value="ECO:0007669"/>
    <property type="project" value="UniProtKB-KW"/>
</dbReference>
<feature type="compositionally biased region" description="Basic and acidic residues" evidence="3">
    <location>
        <begin position="206"/>
        <end position="220"/>
    </location>
</feature>
<dbReference type="Gene3D" id="3.40.50.300">
    <property type="entry name" value="P-loop containing nucleotide triphosphate hydrolases"/>
    <property type="match status" value="3"/>
</dbReference>
<dbReference type="PANTHER" id="PTHR42855:SF2">
    <property type="entry name" value="DRUG RESISTANCE ABC TRANSPORTER,ATP-BINDING PROTEIN"/>
    <property type="match status" value="1"/>
</dbReference>
<dbReference type="PANTHER" id="PTHR42855">
    <property type="entry name" value="ABC TRANSPORTER ATP-BINDING SUBUNIT"/>
    <property type="match status" value="1"/>
</dbReference>
<reference evidence="5 6" key="1">
    <citation type="submission" date="2018-03" db="EMBL/GenBank/DDBJ databases">
        <title>Genomic Encyclopedia of Archaeal and Bacterial Type Strains, Phase II (KMG-II): from individual species to whole genera.</title>
        <authorList>
            <person name="Goeker M."/>
        </authorList>
    </citation>
    <scope>NUCLEOTIDE SEQUENCE [LARGE SCALE GENOMIC DNA]</scope>
    <source>
        <strain evidence="5 6">DSM 13175</strain>
    </source>
</reference>
<name>A0A2T0W3N7_9LACT</name>
<dbReference type="EMBL" id="PVTO01000022">
    <property type="protein sequence ID" value="PRY80078.1"/>
    <property type="molecule type" value="Genomic_DNA"/>
</dbReference>
<gene>
    <name evidence="5" type="ORF">CLV38_12214</name>
</gene>
<keyword evidence="6" id="KW-1185">Reference proteome</keyword>
<dbReference type="SMART" id="SM00382">
    <property type="entry name" value="AAA"/>
    <property type="match status" value="2"/>
</dbReference>
<evidence type="ECO:0000259" key="4">
    <source>
        <dbReference type="PROSITE" id="PS50893"/>
    </source>
</evidence>
<dbReference type="OrthoDB" id="9760950at2"/>
<proteinExistence type="predicted"/>
<dbReference type="InterPro" id="IPR003439">
    <property type="entry name" value="ABC_transporter-like_ATP-bd"/>
</dbReference>